<dbReference type="AlphaFoldDB" id="A0A517D6T7"/>
<organism evidence="2 3">
    <name type="scientific">Limosilactobacillus reuteri</name>
    <name type="common">Lactobacillus reuteri</name>
    <dbReference type="NCBI Taxonomy" id="1598"/>
    <lineage>
        <taxon>Bacteria</taxon>
        <taxon>Bacillati</taxon>
        <taxon>Bacillota</taxon>
        <taxon>Bacilli</taxon>
        <taxon>Lactobacillales</taxon>
        <taxon>Lactobacillaceae</taxon>
        <taxon>Limosilactobacillus</taxon>
    </lineage>
</organism>
<evidence type="ECO:0000313" key="2">
    <source>
        <dbReference type="EMBL" id="QDR73074.1"/>
    </source>
</evidence>
<feature type="region of interest" description="Disordered" evidence="1">
    <location>
        <begin position="1"/>
        <end position="24"/>
    </location>
</feature>
<protein>
    <submittedName>
        <fullName evidence="2">Uncharacterized protein</fullName>
    </submittedName>
</protein>
<feature type="compositionally biased region" description="Low complexity" evidence="1">
    <location>
        <begin position="1"/>
        <end position="21"/>
    </location>
</feature>
<sequence>MNNEQGNQTANTQQNNQPFQNGSYKVVVEDGKMTVSPEQSQVNQSKEEQAVAQKLREKIGTKVNDLELLYALDEANIEYKDMELNKKTAKDIKDFVNYIQRLKSERYDRDYIRRQAMAKANEIEERYHSNAKKELNKWTDWQDKVIKRFKEDKLVANSRFEDPQAEILNRQNFNAKLGAMTDNEFTNYINDLTIDDQLSDYELNTLLAKANNNNRLRSKLKQYEHNTRKGYETLPEWNNVQKLASYAKGWTKTGVKYFDNEGHGQVFFPDAIILRELKGYTVSDPSQR</sequence>
<proteinExistence type="predicted"/>
<evidence type="ECO:0000256" key="1">
    <source>
        <dbReference type="SAM" id="MobiDB-lite"/>
    </source>
</evidence>
<name>A0A517D6T7_LIMRT</name>
<accession>A0A517D6T7</accession>
<evidence type="ECO:0000313" key="3">
    <source>
        <dbReference type="Proteomes" id="UP000316394"/>
    </source>
</evidence>
<dbReference type="Proteomes" id="UP000316394">
    <property type="component" value="Chromosome"/>
</dbReference>
<dbReference type="RefSeq" id="WP_144227499.1">
    <property type="nucleotide sequence ID" value="NZ_CP041676.1"/>
</dbReference>
<dbReference type="EMBL" id="CP041676">
    <property type="protein sequence ID" value="QDR73074.1"/>
    <property type="molecule type" value="Genomic_DNA"/>
</dbReference>
<reference evidence="2 3" key="1">
    <citation type="submission" date="2019-07" db="EMBL/GenBank/DDBJ databases">
        <title>Gastrointestinal microbiota of Peromyscus leucopus, the white-footed mouse.</title>
        <authorList>
            <person name="Milovic A."/>
            <person name="Bassam K."/>
            <person name="Barbour A.G."/>
        </authorList>
    </citation>
    <scope>NUCLEOTIDE SEQUENCE [LARGE SCALE GENOMIC DNA]</scope>
    <source>
        <strain evidence="2 3">LL7</strain>
    </source>
</reference>
<gene>
    <name evidence="2" type="ORF">FOD75_08325</name>
</gene>